<feature type="region of interest" description="Disordered" evidence="1">
    <location>
        <begin position="35"/>
        <end position="105"/>
    </location>
</feature>
<feature type="compositionally biased region" description="Polar residues" evidence="1">
    <location>
        <begin position="322"/>
        <end position="337"/>
    </location>
</feature>
<keyword evidence="3" id="KW-1185">Reference proteome</keyword>
<accession>A0AAD6SSX8</accession>
<reference evidence="2" key="1">
    <citation type="submission" date="2023-03" db="EMBL/GenBank/DDBJ databases">
        <title>Massive genome expansion in bonnet fungi (Mycena s.s.) driven by repeated elements and novel gene families across ecological guilds.</title>
        <authorList>
            <consortium name="Lawrence Berkeley National Laboratory"/>
            <person name="Harder C.B."/>
            <person name="Miyauchi S."/>
            <person name="Viragh M."/>
            <person name="Kuo A."/>
            <person name="Thoen E."/>
            <person name="Andreopoulos B."/>
            <person name="Lu D."/>
            <person name="Skrede I."/>
            <person name="Drula E."/>
            <person name="Henrissat B."/>
            <person name="Morin E."/>
            <person name="Kohler A."/>
            <person name="Barry K."/>
            <person name="LaButti K."/>
            <person name="Morin E."/>
            <person name="Salamov A."/>
            <person name="Lipzen A."/>
            <person name="Mereny Z."/>
            <person name="Hegedus B."/>
            <person name="Baldrian P."/>
            <person name="Stursova M."/>
            <person name="Weitz H."/>
            <person name="Taylor A."/>
            <person name="Grigoriev I.V."/>
            <person name="Nagy L.G."/>
            <person name="Martin F."/>
            <person name="Kauserud H."/>
        </authorList>
    </citation>
    <scope>NUCLEOTIDE SEQUENCE</scope>
    <source>
        <strain evidence="2">CBHHK200</strain>
    </source>
</reference>
<dbReference type="EMBL" id="JARJCM010000077">
    <property type="protein sequence ID" value="KAJ7031938.1"/>
    <property type="molecule type" value="Genomic_DNA"/>
</dbReference>
<dbReference type="AlphaFoldDB" id="A0AAD6SSX8"/>
<proteinExistence type="predicted"/>
<feature type="compositionally biased region" description="Basic and acidic residues" evidence="1">
    <location>
        <begin position="43"/>
        <end position="57"/>
    </location>
</feature>
<name>A0AAD6SSX8_9AGAR</name>
<evidence type="ECO:0000313" key="2">
    <source>
        <dbReference type="EMBL" id="KAJ7031938.1"/>
    </source>
</evidence>
<feature type="compositionally biased region" description="Polar residues" evidence="1">
    <location>
        <begin position="222"/>
        <end position="249"/>
    </location>
</feature>
<feature type="compositionally biased region" description="Polar residues" evidence="1">
    <location>
        <begin position="156"/>
        <end position="171"/>
    </location>
</feature>
<feature type="compositionally biased region" description="Pro residues" evidence="1">
    <location>
        <begin position="255"/>
        <end position="264"/>
    </location>
</feature>
<feature type="region of interest" description="Disordered" evidence="1">
    <location>
        <begin position="304"/>
        <end position="418"/>
    </location>
</feature>
<evidence type="ECO:0000256" key="1">
    <source>
        <dbReference type="SAM" id="MobiDB-lite"/>
    </source>
</evidence>
<feature type="region of interest" description="Disordered" evidence="1">
    <location>
        <begin position="117"/>
        <end position="182"/>
    </location>
</feature>
<feature type="region of interest" description="Disordered" evidence="1">
    <location>
        <begin position="209"/>
        <end position="269"/>
    </location>
</feature>
<evidence type="ECO:0000313" key="3">
    <source>
        <dbReference type="Proteomes" id="UP001218188"/>
    </source>
</evidence>
<sequence>MPPQRDAALTAPYPYLTHLITHHGQLTLIPADNCGRRRKAKQNRPESTRNIPREEPVRFSTGPAAYPSSSGRPSRRVRRLSPTEERYNDPLDDIPDYPPPSFQEAISSPAVSVCPSTTTLGRFTTPQASRHNSHSDSESDDASLDIIDTGTVPRSLESTAERTSLQSQTLTRGRGILDFDPDDIGRAPSFSDSRFQRRHLSLSPLRTLFPSRTSRESGHALSAQSTPSPQSLTYSHSSPFIRSTTSLRNPTASAPLPPPSPSSPPSIRSENFLASRRFFSHKGKERATSEALDSWEIVGSELPAVPTTPLHPEDVSPVHDISSANTLPQSPVSTASTPAHPLSERDRLAKAKSRTPLPIPNPARERERRPPPPPPPPALAPGEAPPIVTVQVPPHPPRVPEGLLIDLDGAETPDGNAP</sequence>
<protein>
    <submittedName>
        <fullName evidence="2">Uncharacterized protein</fullName>
    </submittedName>
</protein>
<gene>
    <name evidence="2" type="ORF">C8F04DRAFT_669531</name>
</gene>
<dbReference type="Proteomes" id="UP001218188">
    <property type="component" value="Unassembled WGS sequence"/>
</dbReference>
<comment type="caution">
    <text evidence="2">The sequence shown here is derived from an EMBL/GenBank/DDBJ whole genome shotgun (WGS) entry which is preliminary data.</text>
</comment>
<organism evidence="2 3">
    <name type="scientific">Mycena alexandri</name>
    <dbReference type="NCBI Taxonomy" id="1745969"/>
    <lineage>
        <taxon>Eukaryota</taxon>
        <taxon>Fungi</taxon>
        <taxon>Dikarya</taxon>
        <taxon>Basidiomycota</taxon>
        <taxon>Agaricomycotina</taxon>
        <taxon>Agaricomycetes</taxon>
        <taxon>Agaricomycetidae</taxon>
        <taxon>Agaricales</taxon>
        <taxon>Marasmiineae</taxon>
        <taxon>Mycenaceae</taxon>
        <taxon>Mycena</taxon>
    </lineage>
</organism>
<feature type="compositionally biased region" description="Polar residues" evidence="1">
    <location>
        <begin position="117"/>
        <end position="130"/>
    </location>
</feature>